<dbReference type="EMBL" id="CACVKT020005775">
    <property type="protein sequence ID" value="CAC5397854.1"/>
    <property type="molecule type" value="Genomic_DNA"/>
</dbReference>
<dbReference type="Gene3D" id="3.30.40.10">
    <property type="entry name" value="Zinc/RING finger domain, C3HC4 (zinc finger)"/>
    <property type="match status" value="1"/>
</dbReference>
<feature type="compositionally biased region" description="Polar residues" evidence="1">
    <location>
        <begin position="1"/>
        <end position="14"/>
    </location>
</feature>
<dbReference type="Proteomes" id="UP000507470">
    <property type="component" value="Unassembled WGS sequence"/>
</dbReference>
<dbReference type="PANTHER" id="PTHR47665:SF1">
    <property type="entry name" value="HISTONE DEACETYLASE-LIKE PROTEIN"/>
    <property type="match status" value="1"/>
</dbReference>
<reference evidence="2 3" key="1">
    <citation type="submission" date="2020-06" db="EMBL/GenBank/DDBJ databases">
        <authorList>
            <person name="Li R."/>
            <person name="Bekaert M."/>
        </authorList>
    </citation>
    <scope>NUCLEOTIDE SEQUENCE [LARGE SCALE GENOMIC DNA]</scope>
    <source>
        <strain evidence="3">wild</strain>
    </source>
</reference>
<dbReference type="GO" id="GO:0141221">
    <property type="term" value="F:histone deacetylase activity, hydrolytic mechanism"/>
    <property type="evidence" value="ECO:0007669"/>
    <property type="project" value="UniProtKB-EC"/>
</dbReference>
<feature type="region of interest" description="Disordered" evidence="1">
    <location>
        <begin position="1"/>
        <end position="22"/>
    </location>
</feature>
<dbReference type="PANTHER" id="PTHR47665">
    <property type="entry name" value="HISTONE DEACETYLASE-LIKE PROTEIN"/>
    <property type="match status" value="1"/>
</dbReference>
<evidence type="ECO:0000313" key="3">
    <source>
        <dbReference type="Proteomes" id="UP000507470"/>
    </source>
</evidence>
<accession>A0A6J8CRV0</accession>
<organism evidence="2 3">
    <name type="scientific">Mytilus coruscus</name>
    <name type="common">Sea mussel</name>
    <dbReference type="NCBI Taxonomy" id="42192"/>
    <lineage>
        <taxon>Eukaryota</taxon>
        <taxon>Metazoa</taxon>
        <taxon>Spiralia</taxon>
        <taxon>Lophotrochozoa</taxon>
        <taxon>Mollusca</taxon>
        <taxon>Bivalvia</taxon>
        <taxon>Autobranchia</taxon>
        <taxon>Pteriomorphia</taxon>
        <taxon>Mytilida</taxon>
        <taxon>Mytiloidea</taxon>
        <taxon>Mytilidae</taxon>
        <taxon>Mytilinae</taxon>
        <taxon>Mytilus</taxon>
    </lineage>
</organism>
<dbReference type="SUPFAM" id="SSF57850">
    <property type="entry name" value="RING/U-box"/>
    <property type="match status" value="1"/>
</dbReference>
<keyword evidence="2" id="KW-0378">Hydrolase</keyword>
<sequence>MADSGESNNQQGASGSEGRPNTRVEVIQYLEGQGVTEMYAVNPLTWCPHLETVAPLPADTTVLDTKAPCEKCGNTSENWICLGCYRVLQDKKNSAQEIKLSIDQFYDYFKSFNKNEDADTDNQDFDEAIENIDNEDIIIILDRGIIPDSWLIGVIKPLFKNKRDINNLDNYRTICHTSNLGKVFTAILNARPLYYQARLNELSDKIWIITDAQGGFRQGYSVQDNSQASEKCCTSSQVWRRIAVTTLNM</sequence>
<evidence type="ECO:0000256" key="1">
    <source>
        <dbReference type="SAM" id="MobiDB-lite"/>
    </source>
</evidence>
<dbReference type="OrthoDB" id="424012at2759"/>
<proteinExistence type="predicted"/>
<protein>
    <submittedName>
        <fullName evidence="2">HDAC6</fullName>
        <ecNumber evidence="2">3.5.1.98</ecNumber>
    </submittedName>
</protein>
<name>A0A6J8CRV0_MYTCO</name>
<dbReference type="InterPro" id="IPR013083">
    <property type="entry name" value="Znf_RING/FYVE/PHD"/>
</dbReference>
<evidence type="ECO:0000313" key="2">
    <source>
        <dbReference type="EMBL" id="CAC5397854.1"/>
    </source>
</evidence>
<dbReference type="EC" id="3.5.1.98" evidence="2"/>
<gene>
    <name evidence="2" type="ORF">MCOR_32264</name>
</gene>
<dbReference type="AlphaFoldDB" id="A0A6J8CRV0"/>
<keyword evidence="3" id="KW-1185">Reference proteome</keyword>